<dbReference type="CDD" id="cd02809">
    <property type="entry name" value="alpha_hydroxyacid_oxid_FMN"/>
    <property type="match status" value="1"/>
</dbReference>
<keyword evidence="4 9" id="KW-0560">Oxidoreductase</keyword>
<sequence>MTVAWQDAVNVSDFERLAAERMEAGAYGYYAGGAGDERTMRDNVDAYARRRLRPRVLVEGLPASTATTVLGTPVSMPLLVAPTALQRLAHPDAEPAMARAAAGAGTIFCLSTLATSRPSEVVTDGPRWFQLYVFRDRAVTRALLDEALGHGFGAVVVTVDAAVAGRRERDERTGFTIPPDIDMPAVRAALGTLECPTPAEFFSLVNGNLGWRDIEQLASELPVPLLLKGIQTAEDAALACEHGVAGIVVSNHGGRQLDGVAATIDMLPEVVEAVDGRIEVLVDGGVRRGTDALVALALGARAVLVGRPPLWGLAAGGEHGARRVLDLLQEEIARGLSLLGAAAPSAVTRAHVAR</sequence>
<dbReference type="PROSITE" id="PS51349">
    <property type="entry name" value="FMN_HYDROXY_ACID_DH_2"/>
    <property type="match status" value="1"/>
</dbReference>
<keyword evidence="2 7" id="KW-0285">Flavoprotein</keyword>
<dbReference type="AlphaFoldDB" id="A0A9E7C159"/>
<feature type="binding site" evidence="7">
    <location>
        <position position="111"/>
    </location>
    <ligand>
        <name>FMN</name>
        <dbReference type="ChEBI" id="CHEBI:58210"/>
    </ligand>
</feature>
<reference evidence="9" key="1">
    <citation type="journal article" date="2022" name="Int. J. Syst. Evol. Microbiol.">
        <title>Pseudomonas aegrilactucae sp. nov. and Pseudomonas morbosilactucae sp. nov., pathogens causing bacterial rot of lettuce in Japan.</title>
        <authorList>
            <person name="Sawada H."/>
            <person name="Fujikawa T."/>
            <person name="Satou M."/>
        </authorList>
    </citation>
    <scope>NUCLEOTIDE SEQUENCE</scope>
    <source>
        <strain evidence="9">0166_1</strain>
    </source>
</reference>
<feature type="binding site" evidence="7">
    <location>
        <position position="130"/>
    </location>
    <ligand>
        <name>FMN</name>
        <dbReference type="ChEBI" id="CHEBI:58210"/>
    </ligand>
</feature>
<evidence type="ECO:0000259" key="8">
    <source>
        <dbReference type="PROSITE" id="PS51349"/>
    </source>
</evidence>
<dbReference type="SUPFAM" id="SSF51395">
    <property type="entry name" value="FMN-linked oxidoreductases"/>
    <property type="match status" value="1"/>
</dbReference>
<feature type="binding site" evidence="7">
    <location>
        <position position="228"/>
    </location>
    <ligand>
        <name>FMN</name>
        <dbReference type="ChEBI" id="CHEBI:58210"/>
    </ligand>
</feature>
<keyword evidence="3 7" id="KW-0288">FMN</keyword>
<name>A0A9E7C159_9ACTN</name>
<evidence type="ECO:0000313" key="9">
    <source>
        <dbReference type="EMBL" id="UGS36329.1"/>
    </source>
</evidence>
<dbReference type="Proteomes" id="UP001162834">
    <property type="component" value="Chromosome"/>
</dbReference>
<feature type="binding site" evidence="7">
    <location>
        <position position="29"/>
    </location>
    <ligand>
        <name>glyoxylate</name>
        <dbReference type="ChEBI" id="CHEBI:36655"/>
    </ligand>
</feature>
<dbReference type="RefSeq" id="WP_259316002.1">
    <property type="nucleotide sequence ID" value="NZ_CP087164.1"/>
</dbReference>
<keyword evidence="10" id="KW-1185">Reference proteome</keyword>
<dbReference type="EMBL" id="CP087164">
    <property type="protein sequence ID" value="UGS36329.1"/>
    <property type="molecule type" value="Genomic_DNA"/>
</dbReference>
<comment type="similarity">
    <text evidence="5">Belongs to the FMN-dependent alpha-hydroxy acid dehydrogenase family.</text>
</comment>
<dbReference type="InterPro" id="IPR000262">
    <property type="entry name" value="FMN-dep_DH"/>
</dbReference>
<feature type="domain" description="FMN hydroxy acid dehydrogenase" evidence="8">
    <location>
        <begin position="3"/>
        <end position="354"/>
    </location>
</feature>
<evidence type="ECO:0000256" key="6">
    <source>
        <dbReference type="PIRSR" id="PIRSR000138-1"/>
    </source>
</evidence>
<dbReference type="FunFam" id="3.20.20.70:FF:000056">
    <property type="entry name" value="hydroxyacid oxidase 2"/>
    <property type="match status" value="1"/>
</dbReference>
<feature type="binding site" evidence="7">
    <location>
        <position position="167"/>
    </location>
    <ligand>
        <name>glyoxylate</name>
        <dbReference type="ChEBI" id="CHEBI:36655"/>
    </ligand>
</feature>
<protein>
    <submittedName>
        <fullName evidence="9">4-hydroxymandelate oxidase</fullName>
        <ecNumber evidence="9">1.1.3.46</ecNumber>
    </submittedName>
</protein>
<feature type="binding site" evidence="7">
    <location>
        <begin position="306"/>
        <end position="307"/>
    </location>
    <ligand>
        <name>FMN</name>
        <dbReference type="ChEBI" id="CHEBI:58210"/>
    </ligand>
</feature>
<evidence type="ECO:0000256" key="1">
    <source>
        <dbReference type="ARBA" id="ARBA00001917"/>
    </source>
</evidence>
<dbReference type="InterPro" id="IPR013785">
    <property type="entry name" value="Aldolase_TIM"/>
</dbReference>
<accession>A0A9E7C159</accession>
<evidence type="ECO:0000256" key="3">
    <source>
        <dbReference type="ARBA" id="ARBA00022643"/>
    </source>
</evidence>
<feature type="binding site" evidence="7">
    <location>
        <begin position="283"/>
        <end position="287"/>
    </location>
    <ligand>
        <name>FMN</name>
        <dbReference type="ChEBI" id="CHEBI:58210"/>
    </ligand>
</feature>
<dbReference type="KEGG" id="sbae:DSM104329_02733"/>
<dbReference type="PANTHER" id="PTHR10578:SF107">
    <property type="entry name" value="2-HYDROXYACID OXIDASE 1"/>
    <property type="match status" value="1"/>
</dbReference>
<dbReference type="EC" id="1.1.3.46" evidence="9"/>
<dbReference type="PROSITE" id="PS00557">
    <property type="entry name" value="FMN_HYDROXY_ACID_DH_1"/>
    <property type="match status" value="1"/>
</dbReference>
<proteinExistence type="inferred from homology"/>
<gene>
    <name evidence="9" type="primary">hmo_2</name>
    <name evidence="9" type="ORF">DSM104329_02733</name>
</gene>
<dbReference type="GO" id="GO:0010181">
    <property type="term" value="F:FMN binding"/>
    <property type="evidence" value="ECO:0007669"/>
    <property type="project" value="InterPro"/>
</dbReference>
<dbReference type="InterPro" id="IPR012133">
    <property type="entry name" value="Alpha-hydoxy_acid_DH_FMN"/>
</dbReference>
<evidence type="ECO:0000256" key="4">
    <source>
        <dbReference type="ARBA" id="ARBA00023002"/>
    </source>
</evidence>
<evidence type="ECO:0000256" key="5">
    <source>
        <dbReference type="ARBA" id="ARBA00024042"/>
    </source>
</evidence>
<comment type="cofactor">
    <cofactor evidence="1">
        <name>FMN</name>
        <dbReference type="ChEBI" id="CHEBI:58210"/>
    </cofactor>
</comment>
<evidence type="ECO:0000256" key="2">
    <source>
        <dbReference type="ARBA" id="ARBA00022630"/>
    </source>
</evidence>
<feature type="binding site" evidence="7">
    <location>
        <position position="252"/>
    </location>
    <ligand>
        <name>glyoxylate</name>
        <dbReference type="ChEBI" id="CHEBI:36655"/>
    </ligand>
</feature>
<feature type="binding site" evidence="7">
    <location>
        <position position="250"/>
    </location>
    <ligand>
        <name>FMN</name>
        <dbReference type="ChEBI" id="CHEBI:58210"/>
    </ligand>
</feature>
<dbReference type="GO" id="GO:0016491">
    <property type="term" value="F:oxidoreductase activity"/>
    <property type="evidence" value="ECO:0007669"/>
    <property type="project" value="UniProtKB-KW"/>
</dbReference>
<dbReference type="InterPro" id="IPR037396">
    <property type="entry name" value="FMN_HAD"/>
</dbReference>
<dbReference type="PANTHER" id="PTHR10578">
    <property type="entry name" value="S -2-HYDROXY-ACID OXIDASE-RELATED"/>
    <property type="match status" value="1"/>
</dbReference>
<dbReference type="InterPro" id="IPR008259">
    <property type="entry name" value="FMN_hydac_DH_AS"/>
</dbReference>
<feature type="binding site" evidence="7">
    <location>
        <position position="132"/>
    </location>
    <ligand>
        <name>glyoxylate</name>
        <dbReference type="ChEBI" id="CHEBI:36655"/>
    </ligand>
</feature>
<feature type="binding site" evidence="7">
    <location>
        <position position="158"/>
    </location>
    <ligand>
        <name>FMN</name>
        <dbReference type="ChEBI" id="CHEBI:58210"/>
    </ligand>
</feature>
<organism evidence="9 10">
    <name type="scientific">Capillimicrobium parvum</name>
    <dbReference type="NCBI Taxonomy" id="2884022"/>
    <lineage>
        <taxon>Bacteria</taxon>
        <taxon>Bacillati</taxon>
        <taxon>Actinomycetota</taxon>
        <taxon>Thermoleophilia</taxon>
        <taxon>Solirubrobacterales</taxon>
        <taxon>Capillimicrobiaceae</taxon>
        <taxon>Capillimicrobium</taxon>
    </lineage>
</organism>
<feature type="binding site" evidence="7">
    <location>
        <position position="255"/>
    </location>
    <ligand>
        <name>glyoxylate</name>
        <dbReference type="ChEBI" id="CHEBI:36655"/>
    </ligand>
</feature>
<evidence type="ECO:0000313" key="10">
    <source>
        <dbReference type="Proteomes" id="UP001162834"/>
    </source>
</evidence>
<evidence type="ECO:0000256" key="7">
    <source>
        <dbReference type="PIRSR" id="PIRSR000138-2"/>
    </source>
</evidence>
<dbReference type="PIRSF" id="PIRSF000138">
    <property type="entry name" value="Al-hdrx_acd_dh"/>
    <property type="match status" value="1"/>
</dbReference>
<dbReference type="Pfam" id="PF01070">
    <property type="entry name" value="FMN_dh"/>
    <property type="match status" value="1"/>
</dbReference>
<dbReference type="Gene3D" id="3.20.20.70">
    <property type="entry name" value="Aldolase class I"/>
    <property type="match status" value="1"/>
</dbReference>
<dbReference type="GO" id="GO:0005737">
    <property type="term" value="C:cytoplasm"/>
    <property type="evidence" value="ECO:0007669"/>
    <property type="project" value="UniProtKB-ARBA"/>
</dbReference>
<feature type="active site" description="Proton acceptor" evidence="6">
    <location>
        <position position="252"/>
    </location>
</feature>
<feature type="binding site" evidence="7">
    <location>
        <begin position="82"/>
        <end position="84"/>
    </location>
    <ligand>
        <name>FMN</name>
        <dbReference type="ChEBI" id="CHEBI:58210"/>
    </ligand>
</feature>